<dbReference type="InterPro" id="IPR014790">
    <property type="entry name" value="MutL_C"/>
</dbReference>
<dbReference type="Gene3D" id="3.30.565.10">
    <property type="entry name" value="Histidine kinase-like ATPase, C-terminal domain"/>
    <property type="match status" value="1"/>
</dbReference>
<dbReference type="InterPro" id="IPR037198">
    <property type="entry name" value="MutL_C_sf"/>
</dbReference>
<evidence type="ECO:0000256" key="2">
    <source>
        <dbReference type="ARBA" id="ARBA00022763"/>
    </source>
</evidence>
<dbReference type="Gene3D" id="3.30.1540.20">
    <property type="entry name" value="MutL, C-terminal domain, dimerisation subdomain"/>
    <property type="match status" value="1"/>
</dbReference>
<protein>
    <recommendedName>
        <fullName evidence="3">DNA mismatch repair protein PMS1</fullName>
    </recommendedName>
</protein>
<feature type="region of interest" description="Disordered" evidence="4">
    <location>
        <begin position="568"/>
        <end position="643"/>
    </location>
</feature>
<organism evidence="7 8">
    <name type="scientific">Tilletiopsis washingtonensis</name>
    <dbReference type="NCBI Taxonomy" id="58919"/>
    <lineage>
        <taxon>Eukaryota</taxon>
        <taxon>Fungi</taxon>
        <taxon>Dikarya</taxon>
        <taxon>Basidiomycota</taxon>
        <taxon>Ustilaginomycotina</taxon>
        <taxon>Exobasidiomycetes</taxon>
        <taxon>Entylomatales</taxon>
        <taxon>Entylomatales incertae sedis</taxon>
        <taxon>Tilletiopsis</taxon>
    </lineage>
</organism>
<dbReference type="GO" id="GO:0016887">
    <property type="term" value="F:ATP hydrolysis activity"/>
    <property type="evidence" value="ECO:0007669"/>
    <property type="project" value="InterPro"/>
</dbReference>
<dbReference type="PANTHER" id="PTHR10073">
    <property type="entry name" value="DNA MISMATCH REPAIR PROTEIN MLH, PMS, MUTL"/>
    <property type="match status" value="1"/>
</dbReference>
<dbReference type="Gene3D" id="3.30.1370.100">
    <property type="entry name" value="MutL, C-terminal domain, regulatory subdomain"/>
    <property type="match status" value="1"/>
</dbReference>
<evidence type="ECO:0000256" key="4">
    <source>
        <dbReference type="SAM" id="MobiDB-lite"/>
    </source>
</evidence>
<feature type="region of interest" description="Disordered" evidence="4">
    <location>
        <begin position="689"/>
        <end position="720"/>
    </location>
</feature>
<dbReference type="InterPro" id="IPR014721">
    <property type="entry name" value="Ribsml_uS5_D2-typ_fold_subgr"/>
</dbReference>
<evidence type="ECO:0000259" key="6">
    <source>
        <dbReference type="SMART" id="SM01340"/>
    </source>
</evidence>
<dbReference type="Pfam" id="PF13589">
    <property type="entry name" value="HATPase_c_3"/>
    <property type="match status" value="1"/>
</dbReference>
<dbReference type="Gene3D" id="3.30.230.10">
    <property type="match status" value="1"/>
</dbReference>
<dbReference type="GO" id="GO:0005524">
    <property type="term" value="F:ATP binding"/>
    <property type="evidence" value="ECO:0007669"/>
    <property type="project" value="InterPro"/>
</dbReference>
<accession>A0A316ZBA5</accession>
<dbReference type="NCBIfam" id="TIGR00585">
    <property type="entry name" value="mutl"/>
    <property type="match status" value="1"/>
</dbReference>
<dbReference type="OrthoDB" id="10263226at2759"/>
<feature type="domain" description="MutL C-terminal dimerisation" evidence="5">
    <location>
        <begin position="847"/>
        <end position="1011"/>
    </location>
</feature>
<dbReference type="FunFam" id="3.30.1370.100:FF:000001">
    <property type="entry name" value="Mismatch repair endonuclease pms1, putative"/>
    <property type="match status" value="1"/>
</dbReference>
<dbReference type="RefSeq" id="XP_025597824.1">
    <property type="nucleotide sequence ID" value="XM_025745287.1"/>
</dbReference>
<feature type="domain" description="DNA mismatch repair protein S5" evidence="6">
    <location>
        <begin position="264"/>
        <end position="436"/>
    </location>
</feature>
<reference evidence="7 8" key="1">
    <citation type="journal article" date="2018" name="Mol. Biol. Evol.">
        <title>Broad Genomic Sampling Reveals a Smut Pathogenic Ancestry of the Fungal Clade Ustilaginomycotina.</title>
        <authorList>
            <person name="Kijpornyongpan T."/>
            <person name="Mondo S.J."/>
            <person name="Barry K."/>
            <person name="Sandor L."/>
            <person name="Lee J."/>
            <person name="Lipzen A."/>
            <person name="Pangilinan J."/>
            <person name="LaButti K."/>
            <person name="Hainaut M."/>
            <person name="Henrissat B."/>
            <person name="Grigoriev I.V."/>
            <person name="Spatafora J.W."/>
            <person name="Aime M.C."/>
        </authorList>
    </citation>
    <scope>NUCLEOTIDE SEQUENCE [LARGE SCALE GENOMIC DNA]</scope>
    <source>
        <strain evidence="7 8">MCA 4186</strain>
    </source>
</reference>
<dbReference type="SUPFAM" id="SSF55874">
    <property type="entry name" value="ATPase domain of HSP90 chaperone/DNA topoisomerase II/histidine kinase"/>
    <property type="match status" value="1"/>
</dbReference>
<keyword evidence="8" id="KW-1185">Reference proteome</keyword>
<comment type="similarity">
    <text evidence="1">Belongs to the DNA mismatch repair MutL/HexB family.</text>
</comment>
<dbReference type="SMART" id="SM00853">
    <property type="entry name" value="MutL_C"/>
    <property type="match status" value="1"/>
</dbReference>
<evidence type="ECO:0000256" key="1">
    <source>
        <dbReference type="ARBA" id="ARBA00006082"/>
    </source>
</evidence>
<sequence length="1075" mass="114709">MPFAPFTPTASARVAAARPSHQPGRSLDYPSAEAGPSSRPAAAPGAIQAIPRSDVHRITSGQVVLDLQGAVKELVENALDAGASNIEVRFRDYGAEAIEVVDNGSGIAPENYAGVALKHHTSKLSSFDDLAGVRTFGFRGEALSSLCALGKVQIITATKEDAPMGTVLELGPDGQVSSSDGKAARQRGTTVVVEGLFHSLPVRRREFEKNLKREYGKAQALLQAYALISKGVRWSASNTPKGGRKAASLSVVSASGPKYLGANATALFGPRVANTLDPFELTLELPRARARVAQTQPRPPKRRRLNAASSDAGTDSDDERDAVPADDAAEESDSEPGESFRVSGLISRPEHGCGRSSTDKLFLYLNGRPWDNTRLTRAFAEVYRTFTGQQPMVVADFHIDGNRYDVNVSPDKRTMLVHDEAAIVEQLKIQLEALFSPSRGTFAIAGALGAPSRAAAQSKLAFAATTKSYAALVRPQEDASAAAASDAEMEEAGEAQAETPAPASPAPPSPTLGASRARADSAASNESASDPSSDLPTASALWRSVVRPVRPEGGSVAAPHCAVAALEQPTSEQGDDEAQAPPSPGSSQPDVVMASEPRRASSPPNEPVLDTTRASWSPVRRTVRADDAPSRRDNLAAGRAKSPITQVRLTAPSVSSAALRSQLADSLRGFARPGTQVGALHAEATEAELEYRESMPPSSEDDEEHAEAAAAPNAASEQQQVTEEILAVDVDEDEDAAERGRHLAALEEAAEQPAVPTAARAWRDEMPNVDAASAEDETPLPFDLDVLRARVQSKARRLANVRARDAASERDAAKRITGAGIAAQDAGQVERELSRVISKRDFTSMTVAGQFNLGFIIARRRPAMTDADTTDGDLAGQMDDLFIVDQHAADEKYNFEMLQRETKIRSQQLISPRTLELSPSDELVAAEHVETLRANGFDIVVDDESPPGSRVKLLSQPVSAKIVFGVRDLEELLHLLRDVAPAVAGEIRCSKVRAMHASRACRRSVMVGTALSARQMSKILLHFSTLDQPWNCPHGRPTLRHLADLRTVKTAARDSTGAQRFAQRPVDWSVLGSLS</sequence>
<feature type="compositionally biased region" description="Basic and acidic residues" evidence="4">
    <location>
        <begin position="623"/>
        <end position="634"/>
    </location>
</feature>
<feature type="compositionally biased region" description="Low complexity" evidence="4">
    <location>
        <begin position="30"/>
        <end position="44"/>
    </location>
</feature>
<dbReference type="SUPFAM" id="SSF118116">
    <property type="entry name" value="DNA mismatch repair protein MutL"/>
    <property type="match status" value="1"/>
</dbReference>
<evidence type="ECO:0000313" key="8">
    <source>
        <dbReference type="Proteomes" id="UP000245946"/>
    </source>
</evidence>
<dbReference type="InterPro" id="IPR036890">
    <property type="entry name" value="HATPase_C_sf"/>
</dbReference>
<dbReference type="PANTHER" id="PTHR10073:SF52">
    <property type="entry name" value="MISMATCH REPAIR ENDONUCLEASE PMS2"/>
    <property type="match status" value="1"/>
</dbReference>
<dbReference type="GeneID" id="37272831"/>
<gene>
    <name evidence="7" type="ORF">FA09DRAFT_360877</name>
</gene>
<proteinExistence type="inferred from homology"/>
<evidence type="ECO:0000256" key="3">
    <source>
        <dbReference type="ARBA" id="ARBA00070941"/>
    </source>
</evidence>
<dbReference type="GO" id="GO:0000710">
    <property type="term" value="P:meiotic mismatch repair"/>
    <property type="evidence" value="ECO:0007669"/>
    <property type="project" value="UniProtKB-ARBA"/>
</dbReference>
<dbReference type="EMBL" id="KZ819294">
    <property type="protein sequence ID" value="PWN97545.1"/>
    <property type="molecule type" value="Genomic_DNA"/>
</dbReference>
<feature type="compositionally biased region" description="Acidic residues" evidence="4">
    <location>
        <begin position="327"/>
        <end position="336"/>
    </location>
</feature>
<dbReference type="SUPFAM" id="SSF54211">
    <property type="entry name" value="Ribosomal protein S5 domain 2-like"/>
    <property type="match status" value="1"/>
</dbReference>
<dbReference type="GO" id="GO:0140664">
    <property type="term" value="F:ATP-dependent DNA damage sensor activity"/>
    <property type="evidence" value="ECO:0007669"/>
    <property type="project" value="InterPro"/>
</dbReference>
<keyword evidence="2" id="KW-0227">DNA damage</keyword>
<feature type="region of interest" description="Disordered" evidence="4">
    <location>
        <begin position="480"/>
        <end position="537"/>
    </location>
</feature>
<dbReference type="AlphaFoldDB" id="A0A316ZBA5"/>
<feature type="region of interest" description="Disordered" evidence="4">
    <location>
        <begin position="290"/>
        <end position="351"/>
    </location>
</feature>
<dbReference type="InterPro" id="IPR014762">
    <property type="entry name" value="DNA_mismatch_repair_CS"/>
</dbReference>
<dbReference type="STRING" id="58919.A0A316ZBA5"/>
<dbReference type="Pfam" id="PF01119">
    <property type="entry name" value="DNA_mis_repair"/>
    <property type="match status" value="1"/>
</dbReference>
<dbReference type="GO" id="GO:0032389">
    <property type="term" value="C:MutLalpha complex"/>
    <property type="evidence" value="ECO:0007669"/>
    <property type="project" value="TreeGrafter"/>
</dbReference>
<evidence type="ECO:0000313" key="7">
    <source>
        <dbReference type="EMBL" id="PWN97545.1"/>
    </source>
</evidence>
<dbReference type="CDD" id="cd16926">
    <property type="entry name" value="HATPase_MutL-MLH-PMS-like"/>
    <property type="match status" value="1"/>
</dbReference>
<dbReference type="InterPro" id="IPR020568">
    <property type="entry name" value="Ribosomal_Su5_D2-typ_SF"/>
</dbReference>
<feature type="compositionally biased region" description="Low complexity" evidence="4">
    <location>
        <begin position="514"/>
        <end position="534"/>
    </location>
</feature>
<dbReference type="GO" id="GO:0030983">
    <property type="term" value="F:mismatched DNA binding"/>
    <property type="evidence" value="ECO:0007669"/>
    <property type="project" value="InterPro"/>
</dbReference>
<dbReference type="Pfam" id="PF08676">
    <property type="entry name" value="MutL_C"/>
    <property type="match status" value="1"/>
</dbReference>
<dbReference type="InterPro" id="IPR002099">
    <property type="entry name" value="MutL/Mlh/PMS"/>
</dbReference>
<dbReference type="InterPro" id="IPR042120">
    <property type="entry name" value="MutL_C_dimsub"/>
</dbReference>
<feature type="compositionally biased region" description="Low complexity" evidence="4">
    <location>
        <begin position="708"/>
        <end position="717"/>
    </location>
</feature>
<feature type="region of interest" description="Disordered" evidence="4">
    <location>
        <begin position="1"/>
        <end position="44"/>
    </location>
</feature>
<name>A0A316ZBA5_9BASI</name>
<dbReference type="CDD" id="cd03484">
    <property type="entry name" value="MutL_Trans_hPMS_2_like"/>
    <property type="match status" value="1"/>
</dbReference>
<dbReference type="Proteomes" id="UP000245946">
    <property type="component" value="Unassembled WGS sequence"/>
</dbReference>
<dbReference type="InterPro" id="IPR013507">
    <property type="entry name" value="DNA_mismatch_S5_2-like"/>
</dbReference>
<dbReference type="SMART" id="SM01340">
    <property type="entry name" value="DNA_mis_repair"/>
    <property type="match status" value="1"/>
</dbReference>
<dbReference type="InterPro" id="IPR042121">
    <property type="entry name" value="MutL_C_regsub"/>
</dbReference>
<evidence type="ECO:0000259" key="5">
    <source>
        <dbReference type="SMART" id="SM00853"/>
    </source>
</evidence>
<dbReference type="PROSITE" id="PS00058">
    <property type="entry name" value="DNA_MISMATCH_REPAIR_1"/>
    <property type="match status" value="1"/>
</dbReference>
<dbReference type="InterPro" id="IPR038973">
    <property type="entry name" value="MutL/Mlh/Pms-like"/>
</dbReference>
<dbReference type="FunFam" id="3.30.565.10:FF:000014">
    <property type="entry name" value="Mismatch repair endonuclease pms1, putative"/>
    <property type="match status" value="1"/>
</dbReference>